<protein>
    <submittedName>
        <fullName evidence="3">Uncharacterized protein</fullName>
    </submittedName>
</protein>
<keyword evidence="4" id="KW-1185">Reference proteome</keyword>
<accession>A0A494THM6</accession>
<feature type="region of interest" description="Disordered" evidence="1">
    <location>
        <begin position="38"/>
        <end position="62"/>
    </location>
</feature>
<keyword evidence="2" id="KW-0812">Transmembrane</keyword>
<dbReference type="KEGG" id="spha:D3Y57_11350"/>
<dbReference type="Proteomes" id="UP000276254">
    <property type="component" value="Chromosome"/>
</dbReference>
<organism evidence="3 4">
    <name type="scientific">Sphingomonas paeninsulae</name>
    <dbReference type="NCBI Taxonomy" id="2319844"/>
    <lineage>
        <taxon>Bacteria</taxon>
        <taxon>Pseudomonadati</taxon>
        <taxon>Pseudomonadota</taxon>
        <taxon>Alphaproteobacteria</taxon>
        <taxon>Sphingomonadales</taxon>
        <taxon>Sphingomonadaceae</taxon>
        <taxon>Sphingomonas</taxon>
    </lineage>
</organism>
<sequence length="105" mass="11351">MLSAALSGHVLNRERVDSFHGRALERYAQLYVITDAMTDPKKMKPAKPAKSESSKSDRSNTRWVAAGAAMGIGSAALVAALLYSNRDKRDGKPIVNHDGPKPESD</sequence>
<evidence type="ECO:0000256" key="2">
    <source>
        <dbReference type="SAM" id="Phobius"/>
    </source>
</evidence>
<reference evidence="3 4" key="1">
    <citation type="submission" date="2018-09" db="EMBL/GenBank/DDBJ databases">
        <title>Sphingomonas peninsula sp. nov., isolated from fildes peninsula, Antarctic soil.</title>
        <authorList>
            <person name="Yingchao G."/>
        </authorList>
    </citation>
    <scope>NUCLEOTIDE SEQUENCE [LARGE SCALE GENOMIC DNA]</scope>
    <source>
        <strain evidence="3 4">YZ-8</strain>
    </source>
</reference>
<evidence type="ECO:0000313" key="4">
    <source>
        <dbReference type="Proteomes" id="UP000276254"/>
    </source>
</evidence>
<name>A0A494THM6_SPHPE</name>
<keyword evidence="2" id="KW-0472">Membrane</keyword>
<feature type="transmembrane region" description="Helical" evidence="2">
    <location>
        <begin position="63"/>
        <end position="83"/>
    </location>
</feature>
<evidence type="ECO:0000313" key="3">
    <source>
        <dbReference type="EMBL" id="AYJ86453.1"/>
    </source>
</evidence>
<dbReference type="AlphaFoldDB" id="A0A494THM6"/>
<dbReference type="EMBL" id="CP032829">
    <property type="protein sequence ID" value="AYJ86453.1"/>
    <property type="molecule type" value="Genomic_DNA"/>
</dbReference>
<gene>
    <name evidence="3" type="ORF">D3Y57_11350</name>
</gene>
<proteinExistence type="predicted"/>
<keyword evidence="2" id="KW-1133">Transmembrane helix</keyword>
<feature type="compositionally biased region" description="Basic and acidic residues" evidence="1">
    <location>
        <begin position="49"/>
        <end position="60"/>
    </location>
</feature>
<evidence type="ECO:0000256" key="1">
    <source>
        <dbReference type="SAM" id="MobiDB-lite"/>
    </source>
</evidence>